<feature type="region of interest" description="Disordered" evidence="1">
    <location>
        <begin position="1"/>
        <end position="24"/>
    </location>
</feature>
<protein>
    <submittedName>
        <fullName evidence="2">Uncharacterized protein</fullName>
    </submittedName>
</protein>
<keyword evidence="3" id="KW-1185">Reference proteome</keyword>
<dbReference type="Proteomes" id="UP001151760">
    <property type="component" value="Unassembled WGS sequence"/>
</dbReference>
<accession>A0ABQ4YDG6</accession>
<evidence type="ECO:0000313" key="3">
    <source>
        <dbReference type="Proteomes" id="UP001151760"/>
    </source>
</evidence>
<evidence type="ECO:0000313" key="2">
    <source>
        <dbReference type="EMBL" id="GJS75748.1"/>
    </source>
</evidence>
<name>A0ABQ4YDG6_9ASTR</name>
<sequence>MLQSRAWGSGSAPESERPKRVSAFRQPTLTTWIDPEDGMIYIDIPDYPPLAPPVQTPPSPEWTFGSLPISPSHSDVPSPISSPMIPLTVPSPIATPTTVETEGFLTELGAQVEMQGGLIRDHAVQLEELSPALFERYDRDIGELFTRPGAVMEEIFSQRYQFRSLEYE</sequence>
<reference evidence="2" key="2">
    <citation type="submission" date="2022-01" db="EMBL/GenBank/DDBJ databases">
        <authorList>
            <person name="Yamashiro T."/>
            <person name="Shiraishi A."/>
            <person name="Satake H."/>
            <person name="Nakayama K."/>
        </authorList>
    </citation>
    <scope>NUCLEOTIDE SEQUENCE</scope>
</reference>
<comment type="caution">
    <text evidence="2">The sequence shown here is derived from an EMBL/GenBank/DDBJ whole genome shotgun (WGS) entry which is preliminary data.</text>
</comment>
<reference evidence="2" key="1">
    <citation type="journal article" date="2022" name="Int. J. Mol. Sci.">
        <title>Draft Genome of Tanacetum Coccineum: Genomic Comparison of Closely Related Tanacetum-Family Plants.</title>
        <authorList>
            <person name="Yamashiro T."/>
            <person name="Shiraishi A."/>
            <person name="Nakayama K."/>
            <person name="Satake H."/>
        </authorList>
    </citation>
    <scope>NUCLEOTIDE SEQUENCE</scope>
</reference>
<proteinExistence type="predicted"/>
<organism evidence="2 3">
    <name type="scientific">Tanacetum coccineum</name>
    <dbReference type="NCBI Taxonomy" id="301880"/>
    <lineage>
        <taxon>Eukaryota</taxon>
        <taxon>Viridiplantae</taxon>
        <taxon>Streptophyta</taxon>
        <taxon>Embryophyta</taxon>
        <taxon>Tracheophyta</taxon>
        <taxon>Spermatophyta</taxon>
        <taxon>Magnoliopsida</taxon>
        <taxon>eudicotyledons</taxon>
        <taxon>Gunneridae</taxon>
        <taxon>Pentapetalae</taxon>
        <taxon>asterids</taxon>
        <taxon>campanulids</taxon>
        <taxon>Asterales</taxon>
        <taxon>Asteraceae</taxon>
        <taxon>Asteroideae</taxon>
        <taxon>Anthemideae</taxon>
        <taxon>Anthemidinae</taxon>
        <taxon>Tanacetum</taxon>
    </lineage>
</organism>
<gene>
    <name evidence="2" type="ORF">Tco_0725629</name>
</gene>
<evidence type="ECO:0000256" key="1">
    <source>
        <dbReference type="SAM" id="MobiDB-lite"/>
    </source>
</evidence>
<dbReference type="EMBL" id="BQNB010010325">
    <property type="protein sequence ID" value="GJS75748.1"/>
    <property type="molecule type" value="Genomic_DNA"/>
</dbReference>